<evidence type="ECO:0000259" key="9">
    <source>
        <dbReference type="PROSITE" id="PS50020"/>
    </source>
</evidence>
<feature type="region of interest" description="Disordered" evidence="8">
    <location>
        <begin position="326"/>
        <end position="414"/>
    </location>
</feature>
<dbReference type="InterPro" id="IPR035445">
    <property type="entry name" value="GYF-like_dom_sf"/>
</dbReference>
<dbReference type="InterPro" id="IPR001202">
    <property type="entry name" value="WW_dom"/>
</dbReference>
<evidence type="ECO:0000313" key="11">
    <source>
        <dbReference type="Proteomes" id="UP000247498"/>
    </source>
</evidence>
<dbReference type="AlphaFoldDB" id="A0A2V0P985"/>
<evidence type="ECO:0000256" key="1">
    <source>
        <dbReference type="ARBA" id="ARBA00001946"/>
    </source>
</evidence>
<dbReference type="Pfam" id="PF00397">
    <property type="entry name" value="WW"/>
    <property type="match status" value="1"/>
</dbReference>
<dbReference type="InterPro" id="IPR036020">
    <property type="entry name" value="WW_dom_sf"/>
</dbReference>
<feature type="region of interest" description="Disordered" evidence="8">
    <location>
        <begin position="514"/>
        <end position="542"/>
    </location>
</feature>
<feature type="domain" description="WW" evidence="9">
    <location>
        <begin position="218"/>
        <end position="252"/>
    </location>
</feature>
<dbReference type="PROSITE" id="PS01159">
    <property type="entry name" value="WW_DOMAIN_1"/>
    <property type="match status" value="1"/>
</dbReference>
<keyword evidence="5" id="KW-0378">Hydrolase</keyword>
<dbReference type="GO" id="GO:0000287">
    <property type="term" value="F:magnesium ion binding"/>
    <property type="evidence" value="ECO:0007669"/>
    <property type="project" value="InterPro"/>
</dbReference>
<dbReference type="InParanoid" id="A0A2V0P985"/>
<dbReference type="Gene3D" id="3.90.80.10">
    <property type="entry name" value="Inorganic pyrophosphatase"/>
    <property type="match status" value="1"/>
</dbReference>
<dbReference type="OrthoDB" id="1608002at2759"/>
<dbReference type="GO" id="GO:0005737">
    <property type="term" value="C:cytoplasm"/>
    <property type="evidence" value="ECO:0007669"/>
    <property type="project" value="InterPro"/>
</dbReference>
<organism evidence="10 11">
    <name type="scientific">Raphidocelis subcapitata</name>
    <dbReference type="NCBI Taxonomy" id="307507"/>
    <lineage>
        <taxon>Eukaryota</taxon>
        <taxon>Viridiplantae</taxon>
        <taxon>Chlorophyta</taxon>
        <taxon>core chlorophytes</taxon>
        <taxon>Chlorophyceae</taxon>
        <taxon>CS clade</taxon>
        <taxon>Sphaeropleales</taxon>
        <taxon>Selenastraceae</taxon>
        <taxon>Raphidocelis</taxon>
    </lineage>
</organism>
<dbReference type="GO" id="GO:0004427">
    <property type="term" value="F:inorganic diphosphate phosphatase activity"/>
    <property type="evidence" value="ECO:0007669"/>
    <property type="project" value="UniProtKB-EC"/>
</dbReference>
<comment type="similarity">
    <text evidence="2">Belongs to the PPase family.</text>
</comment>
<dbReference type="CDD" id="cd00201">
    <property type="entry name" value="WW"/>
    <property type="match status" value="1"/>
</dbReference>
<dbReference type="GO" id="GO:0006796">
    <property type="term" value="P:phosphate-containing compound metabolic process"/>
    <property type="evidence" value="ECO:0007669"/>
    <property type="project" value="InterPro"/>
</dbReference>
<evidence type="ECO:0000256" key="7">
    <source>
        <dbReference type="ARBA" id="ARBA00047820"/>
    </source>
</evidence>
<evidence type="ECO:0000256" key="4">
    <source>
        <dbReference type="ARBA" id="ARBA00022723"/>
    </source>
</evidence>
<dbReference type="Pfam" id="PF00719">
    <property type="entry name" value="Pyrophosphatase"/>
    <property type="match status" value="1"/>
</dbReference>
<feature type="compositionally biased region" description="Low complexity" evidence="8">
    <location>
        <begin position="271"/>
        <end position="284"/>
    </location>
</feature>
<sequence length="676" mass="69746">MAFTLRSIAVRVAPLRQARMAAAPVRGGLAPVRSMATKVPEVADYAVAEKGPKDSLEYRIQFQQNGKTISCWHEIPLHAGDGLLHFICEIPKETSAKMEVATDEPGTPIKQDTKKGKLRFYPYNINWNYGMLPQTWEDPAHKAQELGGIAGDNDPVDVVEIGSSQLKMGGVYKLAMADDSSEPPEASEEQAARATAAGTGADPGAAAAPAAAPTHAADALPHGWACAWDERFGAYYYCNPELGITQWEPPAAAAPPGTPSTTGHGSGSGGADSATAATAAAASPGTPPSPRYSYRDPHGCDCGPFSLAQLLSWRDHLPMDLRLQRADSSRPARPADGGCQADEPPAAAAAAAAAAARGELEDSGTGGPVPARAEQQRSERGCGTSEEGQQQEQQQEQQEEEGPPEPQARSDGEQEAAPLLLADLLGDGELLGSWRAAAAQWPQLAPPPGPGEGGAAAPRAPPAPAFEAWWCQQHEHQHQHQQQQQHQEWYAAGHGPAVPQPDFGGCGYYPGSNQAAAPAAPAAPGDPEPGRGGGGAGGSGAGSSFAEYAEAVLAGLPPTDEAVILAKTAAHYGRPLEAVMAAAAASAPGSGPGGAGPGALEFARDPRSGRLTAVYDGAGPPAAARLYGDLDRWADPRQLEAALAARRARGGAGPAPEGGWQRYNAARKKAKLSAGS</sequence>
<dbReference type="EMBL" id="BDRX01000044">
    <property type="protein sequence ID" value="GBF93727.1"/>
    <property type="molecule type" value="Genomic_DNA"/>
</dbReference>
<evidence type="ECO:0000256" key="8">
    <source>
        <dbReference type="SAM" id="MobiDB-lite"/>
    </source>
</evidence>
<feature type="compositionally biased region" description="Low complexity" evidence="8">
    <location>
        <begin position="386"/>
        <end position="396"/>
    </location>
</feature>
<evidence type="ECO:0000256" key="5">
    <source>
        <dbReference type="ARBA" id="ARBA00022801"/>
    </source>
</evidence>
<comment type="cofactor">
    <cofactor evidence="1">
        <name>Mg(2+)</name>
        <dbReference type="ChEBI" id="CHEBI:18420"/>
    </cofactor>
</comment>
<dbReference type="PROSITE" id="PS50020">
    <property type="entry name" value="WW_DOMAIN_2"/>
    <property type="match status" value="1"/>
</dbReference>
<proteinExistence type="inferred from homology"/>
<feature type="compositionally biased region" description="Low complexity" evidence="8">
    <location>
        <begin position="346"/>
        <end position="356"/>
    </location>
</feature>
<comment type="catalytic activity">
    <reaction evidence="7">
        <text>diphosphate + H2O = 2 phosphate + H(+)</text>
        <dbReference type="Rhea" id="RHEA:24576"/>
        <dbReference type="ChEBI" id="CHEBI:15377"/>
        <dbReference type="ChEBI" id="CHEBI:15378"/>
        <dbReference type="ChEBI" id="CHEBI:33019"/>
        <dbReference type="ChEBI" id="CHEBI:43474"/>
        <dbReference type="EC" id="3.6.1.1"/>
    </reaction>
</comment>
<feature type="region of interest" description="Disordered" evidence="8">
    <location>
        <begin position="441"/>
        <end position="462"/>
    </location>
</feature>
<keyword evidence="11" id="KW-1185">Reference proteome</keyword>
<dbReference type="SUPFAM" id="SSF51045">
    <property type="entry name" value="WW domain"/>
    <property type="match status" value="1"/>
</dbReference>
<evidence type="ECO:0000256" key="2">
    <source>
        <dbReference type="ARBA" id="ARBA00006220"/>
    </source>
</evidence>
<gene>
    <name evidence="10" type="ORF">Rsub_06059</name>
</gene>
<name>A0A2V0P985_9CHLO</name>
<dbReference type="PANTHER" id="PTHR10286">
    <property type="entry name" value="INORGANIC PYROPHOSPHATASE"/>
    <property type="match status" value="1"/>
</dbReference>
<feature type="compositionally biased region" description="Acidic residues" evidence="8">
    <location>
        <begin position="179"/>
        <end position="188"/>
    </location>
</feature>
<dbReference type="SUPFAM" id="SSF55277">
    <property type="entry name" value="GYF domain"/>
    <property type="match status" value="1"/>
</dbReference>
<dbReference type="SUPFAM" id="SSF50324">
    <property type="entry name" value="Inorganic pyrophosphatase"/>
    <property type="match status" value="1"/>
</dbReference>
<dbReference type="STRING" id="307507.A0A2V0P985"/>
<dbReference type="InterPro" id="IPR036649">
    <property type="entry name" value="Pyrophosphatase_sf"/>
</dbReference>
<dbReference type="Gene3D" id="2.20.70.10">
    <property type="match status" value="1"/>
</dbReference>
<feature type="region of interest" description="Disordered" evidence="8">
    <location>
        <begin position="176"/>
        <end position="212"/>
    </location>
</feature>
<reference evidence="10 11" key="1">
    <citation type="journal article" date="2018" name="Sci. Rep.">
        <title>Raphidocelis subcapitata (=Pseudokirchneriella subcapitata) provides an insight into genome evolution and environmental adaptations in the Sphaeropleales.</title>
        <authorList>
            <person name="Suzuki S."/>
            <person name="Yamaguchi H."/>
            <person name="Nakajima N."/>
            <person name="Kawachi M."/>
        </authorList>
    </citation>
    <scope>NUCLEOTIDE SEQUENCE [LARGE SCALE GENOMIC DNA]</scope>
    <source>
        <strain evidence="10 11">NIES-35</strain>
    </source>
</reference>
<evidence type="ECO:0000313" key="10">
    <source>
        <dbReference type="EMBL" id="GBF93727.1"/>
    </source>
</evidence>
<dbReference type="PROSITE" id="PS00387">
    <property type="entry name" value="PPASE"/>
    <property type="match status" value="1"/>
</dbReference>
<feature type="compositionally biased region" description="Low complexity" evidence="8">
    <location>
        <begin position="514"/>
        <end position="525"/>
    </location>
</feature>
<dbReference type="SMART" id="SM00456">
    <property type="entry name" value="WW"/>
    <property type="match status" value="1"/>
</dbReference>
<feature type="region of interest" description="Disordered" evidence="8">
    <location>
        <begin position="248"/>
        <end position="295"/>
    </location>
</feature>
<evidence type="ECO:0000256" key="6">
    <source>
        <dbReference type="ARBA" id="ARBA00022842"/>
    </source>
</evidence>
<dbReference type="InterPro" id="IPR008162">
    <property type="entry name" value="Pyrophosphatase"/>
</dbReference>
<dbReference type="Proteomes" id="UP000247498">
    <property type="component" value="Unassembled WGS sequence"/>
</dbReference>
<protein>
    <recommendedName>
        <fullName evidence="3">inorganic diphosphatase</fullName>
        <ecNumber evidence="3">3.6.1.1</ecNumber>
    </recommendedName>
</protein>
<accession>A0A2V0P985</accession>
<comment type="caution">
    <text evidence="10">The sequence shown here is derived from an EMBL/GenBank/DDBJ whole genome shotgun (WGS) entry which is preliminary data.</text>
</comment>
<evidence type="ECO:0000256" key="3">
    <source>
        <dbReference type="ARBA" id="ARBA00012146"/>
    </source>
</evidence>
<feature type="compositionally biased region" description="Gly residues" evidence="8">
    <location>
        <begin position="530"/>
        <end position="541"/>
    </location>
</feature>
<feature type="compositionally biased region" description="Low complexity" evidence="8">
    <location>
        <begin position="192"/>
        <end position="212"/>
    </location>
</feature>
<keyword evidence="4" id="KW-0479">Metal-binding</keyword>
<dbReference type="EC" id="3.6.1.1" evidence="3"/>
<keyword evidence="6" id="KW-0460">Magnesium</keyword>